<feature type="transmembrane region" description="Helical" evidence="11">
    <location>
        <begin position="342"/>
        <end position="358"/>
    </location>
</feature>
<keyword evidence="8 11" id="KW-0472">Membrane</keyword>
<evidence type="ECO:0000256" key="8">
    <source>
        <dbReference type="ARBA" id="ARBA00023136"/>
    </source>
</evidence>
<name>A0A1X6P708_PORUM</name>
<evidence type="ECO:0000256" key="7">
    <source>
        <dbReference type="ARBA" id="ARBA00023065"/>
    </source>
</evidence>
<dbReference type="GO" id="GO:0006814">
    <property type="term" value="P:sodium ion transport"/>
    <property type="evidence" value="ECO:0007669"/>
    <property type="project" value="UniProtKB-KW"/>
</dbReference>
<reference evidence="13 14" key="1">
    <citation type="submission" date="2017-03" db="EMBL/GenBank/DDBJ databases">
        <title>WGS assembly of Porphyra umbilicalis.</title>
        <authorList>
            <person name="Brawley S.H."/>
            <person name="Blouin N.A."/>
            <person name="Ficko-Blean E."/>
            <person name="Wheeler G.L."/>
            <person name="Lohr M."/>
            <person name="Goodson H.V."/>
            <person name="Jenkins J.W."/>
            <person name="Blaby-Haas C.E."/>
            <person name="Helliwell K.E."/>
            <person name="Chan C."/>
            <person name="Marriage T."/>
            <person name="Bhattacharya D."/>
            <person name="Klein A.S."/>
            <person name="Badis Y."/>
            <person name="Brodie J."/>
            <person name="Cao Y."/>
            <person name="Collen J."/>
            <person name="Dittami S.M."/>
            <person name="Gachon C.M."/>
            <person name="Green B.R."/>
            <person name="Karpowicz S."/>
            <person name="Kim J.W."/>
            <person name="Kudahl U."/>
            <person name="Lin S."/>
            <person name="Michel G."/>
            <person name="Mittag M."/>
            <person name="Olson B.J."/>
            <person name="Pangilinan J."/>
            <person name="Peng Y."/>
            <person name="Qiu H."/>
            <person name="Shu S."/>
            <person name="Singer J.T."/>
            <person name="Smith A.G."/>
            <person name="Sprecher B.N."/>
            <person name="Wagner V."/>
            <person name="Wang W."/>
            <person name="Wang Z.-Y."/>
            <person name="Yan J."/>
            <person name="Yarish C."/>
            <person name="Zoeuner-Riek S."/>
            <person name="Zhuang Y."/>
            <person name="Zou Y."/>
            <person name="Lindquist E.A."/>
            <person name="Grimwood J."/>
            <person name="Barry K."/>
            <person name="Rokhsar D.S."/>
            <person name="Schmutz J."/>
            <person name="Stiller J.W."/>
            <person name="Grossman A.R."/>
            <person name="Prochnik S.E."/>
        </authorList>
    </citation>
    <scope>NUCLEOTIDE SEQUENCE [LARGE SCALE GENOMIC DNA]</scope>
    <source>
        <strain evidence="13">4086291</strain>
    </source>
</reference>
<dbReference type="GO" id="GO:1902600">
    <property type="term" value="P:proton transmembrane transport"/>
    <property type="evidence" value="ECO:0007669"/>
    <property type="project" value="InterPro"/>
</dbReference>
<evidence type="ECO:0000313" key="14">
    <source>
        <dbReference type="Proteomes" id="UP000218209"/>
    </source>
</evidence>
<feature type="transmembrane region" description="Helical" evidence="11">
    <location>
        <begin position="250"/>
        <end position="272"/>
    </location>
</feature>
<evidence type="ECO:0000256" key="2">
    <source>
        <dbReference type="ARBA" id="ARBA00022448"/>
    </source>
</evidence>
<evidence type="ECO:0000259" key="12">
    <source>
        <dbReference type="Pfam" id="PF00999"/>
    </source>
</evidence>
<feature type="transmembrane region" description="Helical" evidence="11">
    <location>
        <begin position="159"/>
        <end position="181"/>
    </location>
</feature>
<gene>
    <name evidence="13" type="ORF">BU14_0180s0016</name>
</gene>
<feature type="compositionally biased region" description="Basic and acidic residues" evidence="10">
    <location>
        <begin position="47"/>
        <end position="68"/>
    </location>
</feature>
<dbReference type="AlphaFoldDB" id="A0A1X6P708"/>
<dbReference type="Pfam" id="PF00999">
    <property type="entry name" value="Na_H_Exchanger"/>
    <property type="match status" value="1"/>
</dbReference>
<evidence type="ECO:0000256" key="11">
    <source>
        <dbReference type="SAM" id="Phobius"/>
    </source>
</evidence>
<keyword evidence="6" id="KW-0915">Sodium</keyword>
<feature type="transmembrane region" description="Helical" evidence="11">
    <location>
        <begin position="370"/>
        <end position="389"/>
    </location>
</feature>
<dbReference type="InterPro" id="IPR006153">
    <property type="entry name" value="Cation/H_exchanger_TM"/>
</dbReference>
<keyword evidence="9" id="KW-0739">Sodium transport</keyword>
<keyword evidence="4 11" id="KW-0812">Transmembrane</keyword>
<dbReference type="PANTHER" id="PTHR43562">
    <property type="entry name" value="NAPA-TYPE SODIUM/HYDROGEN ANTIPORTER"/>
    <property type="match status" value="1"/>
</dbReference>
<keyword evidence="3" id="KW-0050">Antiport</keyword>
<evidence type="ECO:0000256" key="5">
    <source>
        <dbReference type="ARBA" id="ARBA00022989"/>
    </source>
</evidence>
<organism evidence="13 14">
    <name type="scientific">Porphyra umbilicalis</name>
    <name type="common">Purple laver</name>
    <name type="synonym">Red alga</name>
    <dbReference type="NCBI Taxonomy" id="2786"/>
    <lineage>
        <taxon>Eukaryota</taxon>
        <taxon>Rhodophyta</taxon>
        <taxon>Bangiophyceae</taxon>
        <taxon>Bangiales</taxon>
        <taxon>Bangiaceae</taxon>
        <taxon>Porphyra</taxon>
    </lineage>
</organism>
<dbReference type="PANTHER" id="PTHR43562:SF3">
    <property type="entry name" value="SODIUM ION_PROTON EXCHANGER (EUROFUNG)"/>
    <property type="match status" value="1"/>
</dbReference>
<feature type="transmembrane region" description="Helical" evidence="11">
    <location>
        <begin position="395"/>
        <end position="419"/>
    </location>
</feature>
<feature type="transmembrane region" description="Helical" evidence="11">
    <location>
        <begin position="431"/>
        <end position="453"/>
    </location>
</feature>
<dbReference type="InterPro" id="IPR038770">
    <property type="entry name" value="Na+/solute_symporter_sf"/>
</dbReference>
<keyword evidence="5 11" id="KW-1133">Transmembrane helix</keyword>
<sequence length="835" mass="88809">MRFFETAWNIIAEESSNAVVNTALRQENPTPAETPAEGAVTPGETGASHEGDKKGGETGAEVEHGEEHETPPIGFFSDLLPLFLFLLAVWTAGRIIKATGGPALVGEIIAGCLLGPPLANFAPEHRGIMLVGDMALALLMIEAGLDIDVSLLSQVGPRGLAVALTGTALPLGMGFGFGLAFGFTWRAALAAGCVLQPTSLAIVLGVLKSGGTLNTPSGQVIVAAAAIDDVIAVVLLSELQALEELKIKDLLIPVVSAVLLLVIVGFFAIAVVPPLLGKVILPRTPPQHTENALLMMIFLLSIGLMSIADKVKSSYLLGALMSGLSFSTVHSVHHVWEGQVKRILKWLLKIFFASTIGFEIPITKFWTGKILGMAAVFTTCIAAKLPVGLYATPLILPNFLVIGVAMCARGEFAFILALTAKTLGLINDEQYASLVLPVLLAAVAAPFGLSAAINYSNKKGLENIDEAEDATSALNKSHNIYYQCHLRCPNSWGLVQGILNEAGARNLEVIDVRITTSGKEADDIFYFKDTTLRAPVAASEEMPGSEEALQAVSERIDELYEAFYAVAMSSSRAQDGRRATIFSRATARMSNAVAPGSANEAAKAKVAQQAAKRNEGDDEDEDGDGGAAVEDDGSGIYLSFVRWLPGLVTEDDLADLDAEALDERAFQQIAEQMADRKESVAGARPGEPLGRPSFAEYAMRRGSNAGGGRRGSTVTDGFRSSVEMGVQDRQSLAGRRQSNVGVSNLDRSRRSSVAQRVANSFGVDPHQARNEADKKIMEALAYSAAVSAAEAVLKNPHQGFSRFNASAYERRASEVDGRNVRQASHPRDFMMGMDM</sequence>
<evidence type="ECO:0000256" key="9">
    <source>
        <dbReference type="ARBA" id="ARBA00023201"/>
    </source>
</evidence>
<keyword evidence="14" id="KW-1185">Reference proteome</keyword>
<feature type="region of interest" description="Disordered" evidence="10">
    <location>
        <begin position="28"/>
        <end position="68"/>
    </location>
</feature>
<feature type="transmembrane region" description="Helical" evidence="11">
    <location>
        <begin position="292"/>
        <end position="308"/>
    </location>
</feature>
<feature type="transmembrane region" description="Helical" evidence="11">
    <location>
        <begin position="187"/>
        <end position="207"/>
    </location>
</feature>
<dbReference type="GO" id="GO:0016020">
    <property type="term" value="C:membrane"/>
    <property type="evidence" value="ECO:0007669"/>
    <property type="project" value="UniProtKB-SubCell"/>
</dbReference>
<evidence type="ECO:0000256" key="4">
    <source>
        <dbReference type="ARBA" id="ARBA00022692"/>
    </source>
</evidence>
<keyword evidence="2" id="KW-0813">Transport</keyword>
<evidence type="ECO:0000256" key="1">
    <source>
        <dbReference type="ARBA" id="ARBA00004141"/>
    </source>
</evidence>
<feature type="region of interest" description="Disordered" evidence="10">
    <location>
        <begin position="724"/>
        <end position="757"/>
    </location>
</feature>
<dbReference type="GO" id="GO:0015297">
    <property type="term" value="F:antiporter activity"/>
    <property type="evidence" value="ECO:0007669"/>
    <property type="project" value="UniProtKB-KW"/>
</dbReference>
<evidence type="ECO:0000256" key="10">
    <source>
        <dbReference type="SAM" id="MobiDB-lite"/>
    </source>
</evidence>
<feature type="domain" description="Cation/H+ exchanger transmembrane" evidence="12">
    <location>
        <begin position="87"/>
        <end position="450"/>
    </location>
</feature>
<dbReference type="Gene3D" id="1.20.1530.20">
    <property type="match status" value="1"/>
</dbReference>
<evidence type="ECO:0000256" key="3">
    <source>
        <dbReference type="ARBA" id="ARBA00022449"/>
    </source>
</evidence>
<comment type="subcellular location">
    <subcellularLocation>
        <location evidence="1">Membrane</location>
        <topology evidence="1">Multi-pass membrane protein</topology>
    </subcellularLocation>
</comment>
<dbReference type="OrthoDB" id="1288932at2759"/>
<evidence type="ECO:0000313" key="13">
    <source>
        <dbReference type="EMBL" id="OSX76669.1"/>
    </source>
</evidence>
<evidence type="ECO:0000256" key="6">
    <source>
        <dbReference type="ARBA" id="ARBA00023053"/>
    </source>
</evidence>
<feature type="compositionally biased region" description="Acidic residues" evidence="10">
    <location>
        <begin position="616"/>
        <end position="630"/>
    </location>
</feature>
<feature type="transmembrane region" description="Helical" evidence="11">
    <location>
        <begin position="315"/>
        <end position="336"/>
    </location>
</feature>
<protein>
    <recommendedName>
        <fullName evidence="12">Cation/H+ exchanger transmembrane domain-containing protein</fullName>
    </recommendedName>
</protein>
<dbReference type="EMBL" id="KV918859">
    <property type="protein sequence ID" value="OSX76669.1"/>
    <property type="molecule type" value="Genomic_DNA"/>
</dbReference>
<proteinExistence type="predicted"/>
<keyword evidence="7" id="KW-0406">Ion transport</keyword>
<feature type="region of interest" description="Disordered" evidence="10">
    <location>
        <begin position="592"/>
        <end position="630"/>
    </location>
</feature>
<dbReference type="Proteomes" id="UP000218209">
    <property type="component" value="Unassembled WGS sequence"/>
</dbReference>
<accession>A0A1X6P708</accession>